<name>A9WGV7_CHLAA</name>
<reference evidence="8" key="1">
    <citation type="journal article" date="2011" name="BMC Genomics">
        <title>Complete genome sequence of the filamentous anoxygenic phototrophic bacterium Chloroflexus aurantiacus.</title>
        <authorList>
            <person name="Tang K.H."/>
            <person name="Barry K."/>
            <person name="Chertkov O."/>
            <person name="Dalin E."/>
            <person name="Han C.S."/>
            <person name="Hauser L.J."/>
            <person name="Honchak B.M."/>
            <person name="Karbach L.E."/>
            <person name="Land M.L."/>
            <person name="Lapidus A."/>
            <person name="Larimer F.W."/>
            <person name="Mikhailova N."/>
            <person name="Pitluck S."/>
            <person name="Pierson B.K."/>
            <person name="Blankenship R.E."/>
        </authorList>
    </citation>
    <scope>NUCLEOTIDE SEQUENCE [LARGE SCALE GENOMIC DNA]</scope>
    <source>
        <strain evidence="8">ATCC 29366 / DSM 635 / J-10-fl</strain>
    </source>
</reference>
<dbReference type="PATRIC" id="fig|324602.8.peg.3478"/>
<dbReference type="STRING" id="324602.Caur_3074"/>
<dbReference type="eggNOG" id="COG1280">
    <property type="taxonomic scope" value="Bacteria"/>
</dbReference>
<dbReference type="RefSeq" id="WP_012258926.1">
    <property type="nucleotide sequence ID" value="NC_010175.1"/>
</dbReference>
<proteinExistence type="predicted"/>
<keyword evidence="3 6" id="KW-0812">Transmembrane</keyword>
<dbReference type="HOGENOM" id="CLU_087840_1_1_0"/>
<keyword evidence="5 6" id="KW-0472">Membrane</keyword>
<dbReference type="InterPro" id="IPR001123">
    <property type="entry name" value="LeuE-type"/>
</dbReference>
<dbReference type="Proteomes" id="UP000002008">
    <property type="component" value="Chromosome"/>
</dbReference>
<evidence type="ECO:0000256" key="3">
    <source>
        <dbReference type="ARBA" id="ARBA00022692"/>
    </source>
</evidence>
<dbReference type="InParanoid" id="A9WGV7"/>
<comment type="subcellular location">
    <subcellularLocation>
        <location evidence="1">Cell membrane</location>
        <topology evidence="1">Multi-pass membrane protein</topology>
    </subcellularLocation>
</comment>
<evidence type="ECO:0000313" key="7">
    <source>
        <dbReference type="EMBL" id="ABY36273.1"/>
    </source>
</evidence>
<dbReference type="EMBL" id="CP000909">
    <property type="protein sequence ID" value="ABY36273.1"/>
    <property type="molecule type" value="Genomic_DNA"/>
</dbReference>
<dbReference type="GO" id="GO:0015171">
    <property type="term" value="F:amino acid transmembrane transporter activity"/>
    <property type="evidence" value="ECO:0000318"/>
    <property type="project" value="GO_Central"/>
</dbReference>
<feature type="transmembrane region" description="Helical" evidence="6">
    <location>
        <begin position="66"/>
        <end position="91"/>
    </location>
</feature>
<sequence>MLELFVRGLLFGLAIAAPVGPIGLLCIRRTITDGRLTGFISGLGAATADALYGSIAALGLQAMSLILLGLSSLLQLAGGIALIWIGLTIMLARPDPVIAQPTITRRGLLGAYLSTFFLTLTNPATILIFTVIFAGLGLGTAGNWLNGMTLVAGVAFGSALWWTLLSSGVALVRGRVTVPVLRVINLVSGLVIIGFGVAALLSRGL</sequence>
<evidence type="ECO:0000256" key="2">
    <source>
        <dbReference type="ARBA" id="ARBA00022475"/>
    </source>
</evidence>
<keyword evidence="4 6" id="KW-1133">Transmembrane helix</keyword>
<organism evidence="7 8">
    <name type="scientific">Chloroflexus aurantiacus (strain ATCC 29366 / DSM 635 / J-10-fl)</name>
    <dbReference type="NCBI Taxonomy" id="324602"/>
    <lineage>
        <taxon>Bacteria</taxon>
        <taxon>Bacillati</taxon>
        <taxon>Chloroflexota</taxon>
        <taxon>Chloroflexia</taxon>
        <taxon>Chloroflexales</taxon>
        <taxon>Chloroflexineae</taxon>
        <taxon>Chloroflexaceae</taxon>
        <taxon>Chloroflexus</taxon>
    </lineage>
</organism>
<feature type="transmembrane region" description="Helical" evidence="6">
    <location>
        <begin position="150"/>
        <end position="171"/>
    </location>
</feature>
<dbReference type="EnsemblBacteria" id="ABY36273">
    <property type="protein sequence ID" value="ABY36273"/>
    <property type="gene ID" value="Caur_3074"/>
</dbReference>
<dbReference type="Pfam" id="PF01810">
    <property type="entry name" value="LysE"/>
    <property type="match status" value="1"/>
</dbReference>
<keyword evidence="2" id="KW-1003">Cell membrane</keyword>
<accession>A9WGV7</accession>
<feature type="transmembrane region" description="Helical" evidence="6">
    <location>
        <begin position="183"/>
        <end position="202"/>
    </location>
</feature>
<dbReference type="GO" id="GO:0005886">
    <property type="term" value="C:plasma membrane"/>
    <property type="evidence" value="ECO:0000318"/>
    <property type="project" value="GO_Central"/>
</dbReference>
<evidence type="ECO:0000256" key="1">
    <source>
        <dbReference type="ARBA" id="ARBA00004651"/>
    </source>
</evidence>
<evidence type="ECO:0000256" key="6">
    <source>
        <dbReference type="SAM" id="Phobius"/>
    </source>
</evidence>
<dbReference type="PANTHER" id="PTHR30086:SF20">
    <property type="entry name" value="ARGININE EXPORTER PROTEIN ARGO-RELATED"/>
    <property type="match status" value="1"/>
</dbReference>
<evidence type="ECO:0000313" key="8">
    <source>
        <dbReference type="Proteomes" id="UP000002008"/>
    </source>
</evidence>
<dbReference type="KEGG" id="cau:Caur_3074"/>
<dbReference type="FunCoup" id="A9WGV7">
    <property type="interactions" value="34"/>
</dbReference>
<feature type="transmembrane region" description="Helical" evidence="6">
    <location>
        <begin position="6"/>
        <end position="27"/>
    </location>
</feature>
<evidence type="ECO:0000256" key="4">
    <source>
        <dbReference type="ARBA" id="ARBA00022989"/>
    </source>
</evidence>
<feature type="transmembrane region" description="Helical" evidence="6">
    <location>
        <begin position="39"/>
        <end position="60"/>
    </location>
</feature>
<dbReference type="AlphaFoldDB" id="A9WGV7"/>
<protein>
    <submittedName>
        <fullName evidence="7">Lysine exporter protein (LYSE/YGGA)</fullName>
    </submittedName>
</protein>
<feature type="transmembrane region" description="Helical" evidence="6">
    <location>
        <begin position="112"/>
        <end position="138"/>
    </location>
</feature>
<keyword evidence="8" id="KW-1185">Reference proteome</keyword>
<evidence type="ECO:0000256" key="5">
    <source>
        <dbReference type="ARBA" id="ARBA00023136"/>
    </source>
</evidence>
<dbReference type="GO" id="GO:0006865">
    <property type="term" value="P:amino acid transport"/>
    <property type="evidence" value="ECO:0000318"/>
    <property type="project" value="GO_Central"/>
</dbReference>
<gene>
    <name evidence="7" type="ordered locus">Caur_3074</name>
</gene>
<dbReference type="PANTHER" id="PTHR30086">
    <property type="entry name" value="ARGININE EXPORTER PROTEIN ARGO"/>
    <property type="match status" value="1"/>
</dbReference>